<sequence>MDVGQDHLFMKQPKKEILSGLN</sequence>
<dbReference type="EMBL" id="UINC01108178">
    <property type="protein sequence ID" value="SVC74081.1"/>
    <property type="molecule type" value="Genomic_DNA"/>
</dbReference>
<feature type="non-terminal residue" evidence="1">
    <location>
        <position position="22"/>
    </location>
</feature>
<reference evidence="1" key="1">
    <citation type="submission" date="2018-05" db="EMBL/GenBank/DDBJ databases">
        <authorList>
            <person name="Lanie J.A."/>
            <person name="Ng W.-L."/>
            <person name="Kazmierczak K.M."/>
            <person name="Andrzejewski T.M."/>
            <person name="Davidsen T.M."/>
            <person name="Wayne K.J."/>
            <person name="Tettelin H."/>
            <person name="Glass J.I."/>
            <person name="Rusch D."/>
            <person name="Podicherti R."/>
            <person name="Tsui H.-C.T."/>
            <person name="Winkler M.E."/>
        </authorList>
    </citation>
    <scope>NUCLEOTIDE SEQUENCE</scope>
</reference>
<accession>A0A382PQ35</accession>
<name>A0A382PQ35_9ZZZZ</name>
<evidence type="ECO:0000313" key="1">
    <source>
        <dbReference type="EMBL" id="SVC74081.1"/>
    </source>
</evidence>
<organism evidence="1">
    <name type="scientific">marine metagenome</name>
    <dbReference type="NCBI Taxonomy" id="408172"/>
    <lineage>
        <taxon>unclassified sequences</taxon>
        <taxon>metagenomes</taxon>
        <taxon>ecological metagenomes</taxon>
    </lineage>
</organism>
<proteinExistence type="predicted"/>
<protein>
    <submittedName>
        <fullName evidence="1">Uncharacterized protein</fullName>
    </submittedName>
</protein>
<dbReference type="AlphaFoldDB" id="A0A382PQ35"/>
<gene>
    <name evidence="1" type="ORF">METZ01_LOCUS326935</name>
</gene>